<dbReference type="InterPro" id="IPR001082">
    <property type="entry name" value="Pilin"/>
</dbReference>
<keyword evidence="4" id="KW-0812">Transmembrane</keyword>
<dbReference type="InterPro" id="IPR012902">
    <property type="entry name" value="N_methyl_site"/>
</dbReference>
<organism evidence="5 6">
    <name type="scientific">Acinetobacter higginsii</name>
    <dbReference type="NCBI Taxonomy" id="70347"/>
    <lineage>
        <taxon>Bacteria</taxon>
        <taxon>Pseudomonadati</taxon>
        <taxon>Pseudomonadota</taxon>
        <taxon>Gammaproteobacteria</taxon>
        <taxon>Moraxellales</taxon>
        <taxon>Moraxellaceae</taxon>
        <taxon>Acinetobacter</taxon>
    </lineage>
</organism>
<dbReference type="SUPFAM" id="SSF54523">
    <property type="entry name" value="Pili subunits"/>
    <property type="match status" value="1"/>
</dbReference>
<evidence type="ECO:0000256" key="2">
    <source>
        <dbReference type="ARBA" id="ARBA00022481"/>
    </source>
</evidence>
<gene>
    <name evidence="5" type="ORF">F902_00056</name>
</gene>
<feature type="transmembrane region" description="Helical" evidence="4">
    <location>
        <begin position="12"/>
        <end position="30"/>
    </location>
</feature>
<comment type="caution">
    <text evidence="5">The sequence shown here is derived from an EMBL/GenBank/DDBJ whole genome shotgun (WGS) entry which is preliminary data.</text>
</comment>
<proteinExistence type="inferred from homology"/>
<dbReference type="AlphaFoldDB" id="N9S1H3"/>
<dbReference type="Proteomes" id="UP000013084">
    <property type="component" value="Unassembled WGS sequence"/>
</dbReference>
<dbReference type="RefSeq" id="WP_005207868.1">
    <property type="nucleotide sequence ID" value="NZ_KB850084.1"/>
</dbReference>
<name>N9S1H3_9GAMM</name>
<dbReference type="OrthoDB" id="115249at2"/>
<dbReference type="PANTHER" id="PTHR30093:SF34">
    <property type="entry name" value="PREPILIN PEPTIDASE-DEPENDENT PROTEIN D"/>
    <property type="match status" value="1"/>
</dbReference>
<dbReference type="GO" id="GO:0007155">
    <property type="term" value="P:cell adhesion"/>
    <property type="evidence" value="ECO:0007669"/>
    <property type="project" value="InterPro"/>
</dbReference>
<dbReference type="Pfam" id="PF00114">
    <property type="entry name" value="Pilin"/>
    <property type="match status" value="1"/>
</dbReference>
<reference evidence="5 6" key="1">
    <citation type="submission" date="2013-02" db="EMBL/GenBank/DDBJ databases">
        <title>The Genome Sequence of Acinetobacter sp. CIP 70.18.</title>
        <authorList>
            <consortium name="The Broad Institute Genome Sequencing Platform"/>
            <consortium name="The Broad Institute Genome Sequencing Center for Infectious Disease"/>
            <person name="Cerqueira G."/>
            <person name="Feldgarden M."/>
            <person name="Courvalin P."/>
            <person name="Perichon B."/>
            <person name="Grillot-Courvalin C."/>
            <person name="Clermont D."/>
            <person name="Rocha E."/>
            <person name="Yoon E.-J."/>
            <person name="Nemec A."/>
            <person name="Walker B."/>
            <person name="Young S.K."/>
            <person name="Zeng Q."/>
            <person name="Gargeya S."/>
            <person name="Fitzgerald M."/>
            <person name="Haas B."/>
            <person name="Abouelleil A."/>
            <person name="Alvarado L."/>
            <person name="Arachchi H.M."/>
            <person name="Berlin A.M."/>
            <person name="Chapman S.B."/>
            <person name="Dewar J."/>
            <person name="Goldberg J."/>
            <person name="Griggs A."/>
            <person name="Gujja S."/>
            <person name="Hansen M."/>
            <person name="Howarth C."/>
            <person name="Imamovic A."/>
            <person name="Larimer J."/>
            <person name="McCowan C."/>
            <person name="Murphy C."/>
            <person name="Neiman D."/>
            <person name="Pearson M."/>
            <person name="Priest M."/>
            <person name="Roberts A."/>
            <person name="Saif S."/>
            <person name="Shea T."/>
            <person name="Sisk P."/>
            <person name="Sykes S."/>
            <person name="Wortman J."/>
            <person name="Nusbaum C."/>
            <person name="Birren B."/>
        </authorList>
    </citation>
    <scope>NUCLEOTIDE SEQUENCE [LARGE SCALE GENOMIC DNA]</scope>
    <source>
        <strain evidence="5 6">CIP 70.18</strain>
    </source>
</reference>
<evidence type="ECO:0000256" key="4">
    <source>
        <dbReference type="SAM" id="Phobius"/>
    </source>
</evidence>
<dbReference type="PATRIC" id="fig|1217700.3.peg.46"/>
<dbReference type="NCBIfam" id="TIGR02532">
    <property type="entry name" value="IV_pilin_GFxxxE"/>
    <property type="match status" value="1"/>
</dbReference>
<dbReference type="GO" id="GO:0044096">
    <property type="term" value="C:type IV pilus"/>
    <property type="evidence" value="ECO:0007669"/>
    <property type="project" value="TreeGrafter"/>
</dbReference>
<dbReference type="Gene3D" id="3.30.700.10">
    <property type="entry name" value="Glycoprotein, Type 4 Pilin"/>
    <property type="match status" value="1"/>
</dbReference>
<keyword evidence="4" id="KW-1133">Transmembrane helix</keyword>
<keyword evidence="6" id="KW-1185">Reference proteome</keyword>
<protein>
    <recommendedName>
        <fullName evidence="7">Prepilin-type cleavage/methylation domain-containing protein</fullName>
    </recommendedName>
</protein>
<evidence type="ECO:0000313" key="5">
    <source>
        <dbReference type="EMBL" id="ENX64054.1"/>
    </source>
</evidence>
<dbReference type="PROSITE" id="PS00409">
    <property type="entry name" value="PROKAR_NTER_METHYL"/>
    <property type="match status" value="1"/>
</dbReference>
<dbReference type="HOGENOM" id="CLU_091705_4_2_6"/>
<evidence type="ECO:0000313" key="6">
    <source>
        <dbReference type="Proteomes" id="UP000013084"/>
    </source>
</evidence>
<evidence type="ECO:0000256" key="3">
    <source>
        <dbReference type="RuleBase" id="RU000389"/>
    </source>
</evidence>
<evidence type="ECO:0008006" key="7">
    <source>
        <dbReference type="Google" id="ProtNLM"/>
    </source>
</evidence>
<sequence>MTTQKGFTLIELMIVVAIIGILAAIAIPAYQDYVAKSQVAVGLSDITAGKVNTEAKLAEGISTAITTPAAVGLTTPTKACSAIAVNVATTGKTEITCTLQGTAQINGKKIQWNRTADENTGTNGVWTCVTDVVEKLAPKSCPNGTLATT</sequence>
<dbReference type="InterPro" id="IPR045584">
    <property type="entry name" value="Pilin-like"/>
</dbReference>
<keyword evidence="3" id="KW-0281">Fimbrium</keyword>
<keyword evidence="4" id="KW-0472">Membrane</keyword>
<dbReference type="GO" id="GO:0043107">
    <property type="term" value="P:type IV pilus-dependent motility"/>
    <property type="evidence" value="ECO:0007669"/>
    <property type="project" value="TreeGrafter"/>
</dbReference>
<evidence type="ECO:0000256" key="1">
    <source>
        <dbReference type="ARBA" id="ARBA00005233"/>
    </source>
</evidence>
<comment type="similarity">
    <text evidence="1 3">Belongs to the N-Me-Phe pilin family.</text>
</comment>
<dbReference type="PANTHER" id="PTHR30093">
    <property type="entry name" value="GENERAL SECRETION PATHWAY PROTEIN G"/>
    <property type="match status" value="1"/>
</dbReference>
<accession>N9S1H3</accession>
<keyword evidence="2" id="KW-0488">Methylation</keyword>
<dbReference type="EMBL" id="APRN01000015">
    <property type="protein sequence ID" value="ENX64054.1"/>
    <property type="molecule type" value="Genomic_DNA"/>
</dbReference>
<dbReference type="Pfam" id="PF07963">
    <property type="entry name" value="N_methyl"/>
    <property type="match status" value="1"/>
</dbReference>